<name>A0ABU8TMY0_9HYPH</name>
<dbReference type="RefSeq" id="WP_340275641.1">
    <property type="nucleotide sequence ID" value="NZ_JBAKIA010000011.1"/>
</dbReference>
<evidence type="ECO:0008006" key="3">
    <source>
        <dbReference type="Google" id="ProtNLM"/>
    </source>
</evidence>
<evidence type="ECO:0000313" key="1">
    <source>
        <dbReference type="EMBL" id="MEJ8475525.1"/>
    </source>
</evidence>
<organism evidence="1 2">
    <name type="scientific">Roseibium algae</name>
    <dbReference type="NCBI Taxonomy" id="3123038"/>
    <lineage>
        <taxon>Bacteria</taxon>
        <taxon>Pseudomonadati</taxon>
        <taxon>Pseudomonadota</taxon>
        <taxon>Alphaproteobacteria</taxon>
        <taxon>Hyphomicrobiales</taxon>
        <taxon>Stappiaceae</taxon>
        <taxon>Roseibium</taxon>
    </lineage>
</organism>
<reference evidence="1 2" key="1">
    <citation type="submission" date="2024-02" db="EMBL/GenBank/DDBJ databases">
        <title>Roseibium algae sp. nov., isolated from marine alga (Grateloupia sp.), showing potential in myo-inositol conversion.</title>
        <authorList>
            <person name="Wang Y."/>
        </authorList>
    </citation>
    <scope>NUCLEOTIDE SEQUENCE [LARGE SCALE GENOMIC DNA]</scope>
    <source>
        <strain evidence="1 2">H3510</strain>
    </source>
</reference>
<evidence type="ECO:0000313" key="2">
    <source>
        <dbReference type="Proteomes" id="UP001385499"/>
    </source>
</evidence>
<comment type="caution">
    <text evidence="1">The sequence shown here is derived from an EMBL/GenBank/DDBJ whole genome shotgun (WGS) entry which is preliminary data.</text>
</comment>
<protein>
    <recommendedName>
        <fullName evidence="3">Curli production assembly/transport component CsgG</fullName>
    </recommendedName>
</protein>
<keyword evidence="2" id="KW-1185">Reference proteome</keyword>
<sequence length="463" mass="49997">MAIVFMEAPRRETWHFWVCGLLVLSGCTSAQDAGELFDIPVAEASGQMSGTAGQKLRGKVEKAPSHTAAELLGSTKEGAGYQVADRVSSDDRFFIYTLNTDYGSYKIRGETLLQKHLLELQAVEQLKKENKVYAVLKGTGSAVVDPIVGVSNVALHPIKAAKAGYSNVKSGYAKVKTAASNAGTFIVTGGDMPPPTLAKREKDGFVESFFGRSEIKRKLAYELKVDPYSHFKPLQNELDEVAAYQASGKFGVNQGLSFVPGVGGIIVSGIGSLDSLTKSVLSKSPKEMAALNRKRLTDAGLPKPAIEALIMNPQYTPTEKTVLVGFLIETSSVSGFESLLVHAGKQNDRSKAFAVFEELGLVRRRIKTGKDIESVSVEEGIPILQRKNRSVEILLAYDQLAWTRKNAGLMTRLVKVLKTDGTRINGSVVILSGQATLLAKRSLTARGLKLQAHVLAEKASTRL</sequence>
<proteinExistence type="predicted"/>
<gene>
    <name evidence="1" type="ORF">V6575_15625</name>
</gene>
<dbReference type="EMBL" id="JBAKIA010000011">
    <property type="protein sequence ID" value="MEJ8475525.1"/>
    <property type="molecule type" value="Genomic_DNA"/>
</dbReference>
<dbReference type="Proteomes" id="UP001385499">
    <property type="component" value="Unassembled WGS sequence"/>
</dbReference>
<accession>A0ABU8TMY0</accession>